<dbReference type="AlphaFoldDB" id="A0A117RRJ1"/>
<keyword evidence="1" id="KW-0812">Transmembrane</keyword>
<dbReference type="EMBL" id="LMWY01000005">
    <property type="protein sequence ID" value="KUO05329.1"/>
    <property type="molecule type" value="Genomic_DNA"/>
</dbReference>
<dbReference type="Proteomes" id="UP000053429">
    <property type="component" value="Unassembled WGS sequence"/>
</dbReference>
<organism evidence="2 3">
    <name type="scientific">Streptomyces caeruleatus</name>
    <dbReference type="NCBI Taxonomy" id="661399"/>
    <lineage>
        <taxon>Bacteria</taxon>
        <taxon>Bacillati</taxon>
        <taxon>Actinomycetota</taxon>
        <taxon>Actinomycetes</taxon>
        <taxon>Kitasatosporales</taxon>
        <taxon>Streptomycetaceae</taxon>
        <taxon>Streptomyces</taxon>
    </lineage>
</organism>
<gene>
    <name evidence="2" type="ORF">AQJ67_08145</name>
</gene>
<protein>
    <submittedName>
        <fullName evidence="2">Uncharacterized protein</fullName>
    </submittedName>
</protein>
<keyword evidence="3" id="KW-1185">Reference proteome</keyword>
<feature type="transmembrane region" description="Helical" evidence="1">
    <location>
        <begin position="40"/>
        <end position="58"/>
    </location>
</feature>
<accession>A0A117RRJ1</accession>
<comment type="caution">
    <text evidence="2">The sequence shown here is derived from an EMBL/GenBank/DDBJ whole genome shotgun (WGS) entry which is preliminary data.</text>
</comment>
<dbReference type="STRING" id="661399.AQJ67_08145"/>
<proteinExistence type="predicted"/>
<evidence type="ECO:0000256" key="1">
    <source>
        <dbReference type="SAM" id="Phobius"/>
    </source>
</evidence>
<evidence type="ECO:0000313" key="2">
    <source>
        <dbReference type="EMBL" id="KUO05329.1"/>
    </source>
</evidence>
<sequence length="69" mass="7211">MANTLLDEEDSRLGGSSGSVAVRVEVVALPMLAAALMTRALMTINLFGVVVAAFPAAVKPARDDLALRR</sequence>
<keyword evidence="1" id="KW-1133">Transmembrane helix</keyword>
<reference evidence="2 3" key="1">
    <citation type="submission" date="2015-10" db="EMBL/GenBank/DDBJ databases">
        <title>Draft genome sequence of Streptomyces caeruleatus NRRL B-24802, type strain for the species Streptomyces caeruleatus.</title>
        <authorList>
            <person name="Ruckert C."/>
            <person name="Winkler A."/>
            <person name="Kalinowski J."/>
            <person name="Kampfer P."/>
            <person name="Glaeser S."/>
        </authorList>
    </citation>
    <scope>NUCLEOTIDE SEQUENCE [LARGE SCALE GENOMIC DNA]</scope>
    <source>
        <strain evidence="2 3">NRRL B-24802</strain>
    </source>
</reference>
<evidence type="ECO:0000313" key="3">
    <source>
        <dbReference type="Proteomes" id="UP000053429"/>
    </source>
</evidence>
<name>A0A117RRJ1_9ACTN</name>
<keyword evidence="1" id="KW-0472">Membrane</keyword>